<comment type="caution">
    <text evidence="3">The sequence shown here is derived from an EMBL/GenBank/DDBJ whole genome shotgun (WGS) entry which is preliminary data.</text>
</comment>
<accession>A0A9P6PJD3</accession>
<evidence type="ECO:0000256" key="1">
    <source>
        <dbReference type="SAM" id="Phobius"/>
    </source>
</evidence>
<evidence type="ECO:0000313" key="3">
    <source>
        <dbReference type="EMBL" id="KAG0248290.1"/>
    </source>
</evidence>
<keyword evidence="1" id="KW-1133">Transmembrane helix</keyword>
<keyword evidence="1" id="KW-0812">Transmembrane</keyword>
<feature type="domain" description="Ricin B lectin" evidence="2">
    <location>
        <begin position="56"/>
        <end position="130"/>
    </location>
</feature>
<sequence length="149" mass="16706">MSSLRVGFLIYTIFSSILICVSSSSNKIINHRYRDQSLDAKEGKVVGWHIDDGSKSQHWQFISGDGGKHIKIKNVASSEYLRVDGQEVVTGADPYEWQNVFIRSGRYQLATTNGSNILSLTGGSDGSPVVLEESNYKWEDAQWRYEPIS</sequence>
<dbReference type="SUPFAM" id="SSF50370">
    <property type="entry name" value="Ricin B-like lectins"/>
    <property type="match status" value="1"/>
</dbReference>
<dbReference type="Gene3D" id="2.80.10.50">
    <property type="match status" value="1"/>
</dbReference>
<evidence type="ECO:0000259" key="2">
    <source>
        <dbReference type="Pfam" id="PF14200"/>
    </source>
</evidence>
<keyword evidence="1" id="KW-0472">Membrane</keyword>
<organism evidence="3 4">
    <name type="scientific">Actinomortierella ambigua</name>
    <dbReference type="NCBI Taxonomy" id="1343610"/>
    <lineage>
        <taxon>Eukaryota</taxon>
        <taxon>Fungi</taxon>
        <taxon>Fungi incertae sedis</taxon>
        <taxon>Mucoromycota</taxon>
        <taxon>Mortierellomycotina</taxon>
        <taxon>Mortierellomycetes</taxon>
        <taxon>Mortierellales</taxon>
        <taxon>Mortierellaceae</taxon>
        <taxon>Actinomortierella</taxon>
    </lineage>
</organism>
<feature type="transmembrane region" description="Helical" evidence="1">
    <location>
        <begin position="6"/>
        <end position="24"/>
    </location>
</feature>
<dbReference type="EMBL" id="JAAAJB010001309">
    <property type="protein sequence ID" value="KAG0248290.1"/>
    <property type="molecule type" value="Genomic_DNA"/>
</dbReference>
<proteinExistence type="predicted"/>
<dbReference type="Proteomes" id="UP000807716">
    <property type="component" value="Unassembled WGS sequence"/>
</dbReference>
<dbReference type="Pfam" id="PF14200">
    <property type="entry name" value="RicinB_lectin_2"/>
    <property type="match status" value="1"/>
</dbReference>
<dbReference type="OrthoDB" id="2358878at2759"/>
<keyword evidence="4" id="KW-1185">Reference proteome</keyword>
<dbReference type="AlphaFoldDB" id="A0A9P6PJD3"/>
<protein>
    <recommendedName>
        <fullName evidence="2">Ricin B lectin domain-containing protein</fullName>
    </recommendedName>
</protein>
<evidence type="ECO:0000313" key="4">
    <source>
        <dbReference type="Proteomes" id="UP000807716"/>
    </source>
</evidence>
<dbReference type="InterPro" id="IPR000772">
    <property type="entry name" value="Ricin_B_lectin"/>
</dbReference>
<reference evidence="3" key="1">
    <citation type="journal article" date="2020" name="Fungal Divers.">
        <title>Resolving the Mortierellaceae phylogeny through synthesis of multi-gene phylogenetics and phylogenomics.</title>
        <authorList>
            <person name="Vandepol N."/>
            <person name="Liber J."/>
            <person name="Desiro A."/>
            <person name="Na H."/>
            <person name="Kennedy M."/>
            <person name="Barry K."/>
            <person name="Grigoriev I.V."/>
            <person name="Miller A.N."/>
            <person name="O'Donnell K."/>
            <person name="Stajich J.E."/>
            <person name="Bonito G."/>
        </authorList>
    </citation>
    <scope>NUCLEOTIDE SEQUENCE</scope>
    <source>
        <strain evidence="3">BC1065</strain>
    </source>
</reference>
<dbReference type="InterPro" id="IPR035992">
    <property type="entry name" value="Ricin_B-like_lectins"/>
</dbReference>
<name>A0A9P6PJD3_9FUNG</name>
<gene>
    <name evidence="3" type="ORF">DFQ27_001028</name>
</gene>